<organism evidence="2 3">
    <name type="scientific">Staphylothermus marinus (strain ATCC 43588 / DSM 3639 / JCM 9404 / F1)</name>
    <dbReference type="NCBI Taxonomy" id="399550"/>
    <lineage>
        <taxon>Archaea</taxon>
        <taxon>Thermoproteota</taxon>
        <taxon>Thermoprotei</taxon>
        <taxon>Desulfurococcales</taxon>
        <taxon>Desulfurococcaceae</taxon>
        <taxon>Staphylothermus</taxon>
    </lineage>
</organism>
<dbReference type="GeneID" id="4906849"/>
<dbReference type="STRING" id="399550.Smar_0747"/>
<evidence type="ECO:0000313" key="2">
    <source>
        <dbReference type="EMBL" id="ABN69848.1"/>
    </source>
</evidence>
<keyword evidence="1" id="KW-1133">Transmembrane helix</keyword>
<feature type="transmembrane region" description="Helical" evidence="1">
    <location>
        <begin position="89"/>
        <end position="109"/>
    </location>
</feature>
<dbReference type="AlphaFoldDB" id="A3DMI8"/>
<keyword evidence="1" id="KW-0812">Transmembrane</keyword>
<reference evidence="3" key="1">
    <citation type="journal article" date="2009" name="BMC Genomics">
        <title>The complete genome sequence of Staphylothermus marinus reveals differences in sulfur metabolism among heterotrophic Crenarchaeota.</title>
        <authorList>
            <person name="Anderson I.J."/>
            <person name="Dharmarajan L."/>
            <person name="Rodriguez J."/>
            <person name="Hooper S."/>
            <person name="Porat I."/>
            <person name="Ulrich L.E."/>
            <person name="Elkins J.G."/>
            <person name="Mavromatis K."/>
            <person name="Sun H."/>
            <person name="Land M."/>
            <person name="Lapidus A."/>
            <person name="Lucas S."/>
            <person name="Barry K."/>
            <person name="Huber H."/>
            <person name="Zhulin I.B."/>
            <person name="Whitman W.B."/>
            <person name="Mukhopadhyay B."/>
            <person name="Woese C."/>
            <person name="Bristow J."/>
            <person name="Kyrpides N."/>
        </authorList>
    </citation>
    <scope>NUCLEOTIDE SEQUENCE [LARGE SCALE GENOMIC DNA]</scope>
    <source>
        <strain evidence="3">ATCC 43588 / DSM 3639 / JCM 9404 / F1</strain>
    </source>
</reference>
<dbReference type="HOGENOM" id="CLU_2103610_0_0_2"/>
<feature type="transmembrane region" description="Helical" evidence="1">
    <location>
        <begin position="12"/>
        <end position="28"/>
    </location>
</feature>
<keyword evidence="3" id="KW-1185">Reference proteome</keyword>
<evidence type="ECO:0000313" key="3">
    <source>
        <dbReference type="Proteomes" id="UP000000254"/>
    </source>
</evidence>
<name>A3DMI8_STAMF</name>
<reference evidence="2 3" key="2">
    <citation type="journal article" date="2009" name="Stand. Genomic Sci.">
        <title>Complete genome sequence of Staphylothermus marinus Stetter and Fiala 1986 type strain F1.</title>
        <authorList>
            <person name="Anderson I.J."/>
            <person name="Sun H."/>
            <person name="Lapidus A."/>
            <person name="Copeland A."/>
            <person name="Glavina Del Rio T."/>
            <person name="Tice H."/>
            <person name="Dalin E."/>
            <person name="Lucas S."/>
            <person name="Barry K."/>
            <person name="Land M."/>
            <person name="Richardson P."/>
            <person name="Huber H."/>
            <person name="Kyrpides N.C."/>
        </authorList>
    </citation>
    <scope>NUCLEOTIDE SEQUENCE [LARGE SCALE GENOMIC DNA]</scope>
    <source>
        <strain evidence="3">ATCC 43588 / DSM 3639 / JCM 9404 / F1</strain>
    </source>
</reference>
<keyword evidence="1" id="KW-0472">Membrane</keyword>
<accession>A3DMI8</accession>
<sequence length="115" mass="13028">MFEKILYSRKMLSLLLFILYIDIAYVTAVFNRDVLIYGTITSVIILGYLAYYSHNHRSAKEVLALTVFTSLALILGLITGIIFGGYNNIGASIYALTMTISILLILYFVNRIYKI</sequence>
<gene>
    <name evidence="2" type="ordered locus">Smar_0747</name>
</gene>
<feature type="transmembrane region" description="Helical" evidence="1">
    <location>
        <begin position="63"/>
        <end position="83"/>
    </location>
</feature>
<dbReference type="RefSeq" id="WP_011839039.1">
    <property type="nucleotide sequence ID" value="NC_009033.1"/>
</dbReference>
<dbReference type="EMBL" id="CP000575">
    <property type="protein sequence ID" value="ABN69848.1"/>
    <property type="molecule type" value="Genomic_DNA"/>
</dbReference>
<feature type="transmembrane region" description="Helical" evidence="1">
    <location>
        <begin position="34"/>
        <end position="51"/>
    </location>
</feature>
<protein>
    <submittedName>
        <fullName evidence="2">Uncharacterized protein</fullName>
    </submittedName>
</protein>
<evidence type="ECO:0000256" key="1">
    <source>
        <dbReference type="SAM" id="Phobius"/>
    </source>
</evidence>
<proteinExistence type="predicted"/>
<dbReference type="KEGG" id="smr:Smar_0747"/>
<dbReference type="Proteomes" id="UP000000254">
    <property type="component" value="Chromosome"/>
</dbReference>
<dbReference type="eggNOG" id="arCOG12418">
    <property type="taxonomic scope" value="Archaea"/>
</dbReference>